<dbReference type="CDD" id="cd07377">
    <property type="entry name" value="WHTH_GntR"/>
    <property type="match status" value="1"/>
</dbReference>
<dbReference type="GO" id="GO:0003700">
    <property type="term" value="F:DNA-binding transcription factor activity"/>
    <property type="evidence" value="ECO:0007669"/>
    <property type="project" value="InterPro"/>
</dbReference>
<evidence type="ECO:0000256" key="2">
    <source>
        <dbReference type="ARBA" id="ARBA00023125"/>
    </source>
</evidence>
<dbReference type="InterPro" id="IPR011711">
    <property type="entry name" value="GntR_C"/>
</dbReference>
<dbReference type="InterPro" id="IPR000524">
    <property type="entry name" value="Tscrpt_reg_HTH_GntR"/>
</dbReference>
<dbReference type="PRINTS" id="PR00035">
    <property type="entry name" value="HTHGNTR"/>
</dbReference>
<dbReference type="AlphaFoldDB" id="A0A1W6L4R7"/>
<evidence type="ECO:0000256" key="3">
    <source>
        <dbReference type="ARBA" id="ARBA00023163"/>
    </source>
</evidence>
<name>A0A1W6L4R7_9BURK</name>
<dbReference type="SUPFAM" id="SSF48008">
    <property type="entry name" value="GntR ligand-binding domain-like"/>
    <property type="match status" value="1"/>
</dbReference>
<dbReference type="Pfam" id="PF00392">
    <property type="entry name" value="GntR"/>
    <property type="match status" value="1"/>
</dbReference>
<dbReference type="KEGG" id="rgu:A4W93_04190"/>
<dbReference type="GO" id="GO:0003677">
    <property type="term" value="F:DNA binding"/>
    <property type="evidence" value="ECO:0007669"/>
    <property type="project" value="UniProtKB-KW"/>
</dbReference>
<dbReference type="Pfam" id="PF07729">
    <property type="entry name" value="FCD"/>
    <property type="match status" value="1"/>
</dbReference>
<dbReference type="InterPro" id="IPR036388">
    <property type="entry name" value="WH-like_DNA-bd_sf"/>
</dbReference>
<reference evidence="4 5" key="1">
    <citation type="submission" date="2016-04" db="EMBL/GenBank/DDBJ databases">
        <title>Complete genome sequence of natural rubber-degrading, novel Gram-negative bacterium, Rhizobacter gummiphilus strain NS21.</title>
        <authorList>
            <person name="Tabata M."/>
            <person name="Kasai D."/>
            <person name="Fukuda M."/>
        </authorList>
    </citation>
    <scope>NUCLEOTIDE SEQUENCE [LARGE SCALE GENOMIC DNA]</scope>
    <source>
        <strain evidence="4 5">NS21</strain>
    </source>
</reference>
<dbReference type="SMART" id="SM00345">
    <property type="entry name" value="HTH_GNTR"/>
    <property type="match status" value="1"/>
</dbReference>
<accession>A0A1W6L4R7</accession>
<dbReference type="RefSeq" id="WP_085749426.1">
    <property type="nucleotide sequence ID" value="NZ_BSPR01000002.1"/>
</dbReference>
<dbReference type="InterPro" id="IPR036390">
    <property type="entry name" value="WH_DNA-bd_sf"/>
</dbReference>
<protein>
    <submittedName>
        <fullName evidence="4">Uncharacterized protein</fullName>
    </submittedName>
</protein>
<keyword evidence="5" id="KW-1185">Reference proteome</keyword>
<keyword evidence="2" id="KW-0238">DNA-binding</keyword>
<keyword evidence="1" id="KW-0805">Transcription regulation</keyword>
<dbReference type="EMBL" id="CP015118">
    <property type="protein sequence ID" value="ARN19177.1"/>
    <property type="molecule type" value="Genomic_DNA"/>
</dbReference>
<dbReference type="SUPFAM" id="SSF46785">
    <property type="entry name" value="Winged helix' DNA-binding domain"/>
    <property type="match status" value="1"/>
</dbReference>
<evidence type="ECO:0000313" key="5">
    <source>
        <dbReference type="Proteomes" id="UP000193427"/>
    </source>
</evidence>
<dbReference type="Proteomes" id="UP000193427">
    <property type="component" value="Chromosome"/>
</dbReference>
<keyword evidence="3" id="KW-0804">Transcription</keyword>
<evidence type="ECO:0000313" key="4">
    <source>
        <dbReference type="EMBL" id="ARN19177.1"/>
    </source>
</evidence>
<evidence type="ECO:0000256" key="1">
    <source>
        <dbReference type="ARBA" id="ARBA00023015"/>
    </source>
</evidence>
<dbReference type="Gene3D" id="1.10.10.10">
    <property type="entry name" value="Winged helix-like DNA-binding domain superfamily/Winged helix DNA-binding domain"/>
    <property type="match status" value="1"/>
</dbReference>
<dbReference type="PANTHER" id="PTHR43537">
    <property type="entry name" value="TRANSCRIPTIONAL REGULATOR, GNTR FAMILY"/>
    <property type="match status" value="1"/>
</dbReference>
<gene>
    <name evidence="4" type="ORF">A4W93_04190</name>
</gene>
<proteinExistence type="predicted"/>
<dbReference type="PANTHER" id="PTHR43537:SF44">
    <property type="entry name" value="GNTR FAMILY REGULATORY PROTEIN"/>
    <property type="match status" value="1"/>
</dbReference>
<organism evidence="4 5">
    <name type="scientific">Piscinibacter gummiphilus</name>
    <dbReference type="NCBI Taxonomy" id="946333"/>
    <lineage>
        <taxon>Bacteria</taxon>
        <taxon>Pseudomonadati</taxon>
        <taxon>Pseudomonadota</taxon>
        <taxon>Betaproteobacteria</taxon>
        <taxon>Burkholderiales</taxon>
        <taxon>Sphaerotilaceae</taxon>
        <taxon>Piscinibacter</taxon>
    </lineage>
</organism>
<dbReference type="SMART" id="SM00895">
    <property type="entry name" value="FCD"/>
    <property type="match status" value="1"/>
</dbReference>
<dbReference type="OrthoDB" id="9028214at2"/>
<dbReference type="Gene3D" id="1.20.120.530">
    <property type="entry name" value="GntR ligand-binding domain-like"/>
    <property type="match status" value="1"/>
</dbReference>
<dbReference type="InterPro" id="IPR008920">
    <property type="entry name" value="TF_FadR/GntR_C"/>
</dbReference>
<sequence>MATHRPPSASTYAGRNLHGKVVNELGRRIAGGDYPPGATLPVEETLCVELQVSRTALREAVKVLAAKGLLESRPRVGTRVRPPESWNLLDPDVLAWRCATRPDPAFLLQLAEMREIFEPAAAALAARHRTGEQLAAIEAAFDAMASAEELGAWVQADLAFHDAVLQATGNPLLSPLAAMIGSALESLLGLTARTADNFNASLPDHRAVLDAIRQGDGVAARGRMESLLGDTRALMTRSAPFV</sequence>
<dbReference type="STRING" id="946333.A4W93_04190"/>
<dbReference type="PROSITE" id="PS50949">
    <property type="entry name" value="HTH_GNTR"/>
    <property type="match status" value="1"/>
</dbReference>